<protein>
    <recommendedName>
        <fullName evidence="4">Periplasmic binding protein domain-containing protein</fullName>
    </recommendedName>
</protein>
<dbReference type="GO" id="GO:0030246">
    <property type="term" value="F:carbohydrate binding"/>
    <property type="evidence" value="ECO:0007669"/>
    <property type="project" value="TreeGrafter"/>
</dbReference>
<comment type="subcellular location">
    <subcellularLocation>
        <location evidence="1">Cell envelope</location>
    </subcellularLocation>
</comment>
<dbReference type="InterPro" id="IPR028082">
    <property type="entry name" value="Peripla_BP_I"/>
</dbReference>
<feature type="domain" description="Periplasmic binding protein" evidence="4">
    <location>
        <begin position="68"/>
        <end position="291"/>
    </location>
</feature>
<feature type="signal peptide" evidence="3">
    <location>
        <begin position="1"/>
        <end position="23"/>
    </location>
</feature>
<dbReference type="Gene3D" id="3.40.50.2300">
    <property type="match status" value="2"/>
</dbReference>
<dbReference type="Proteomes" id="UP000654257">
    <property type="component" value="Unassembled WGS sequence"/>
</dbReference>
<dbReference type="EMBL" id="BMCU01000011">
    <property type="protein sequence ID" value="GGG29866.1"/>
    <property type="molecule type" value="Genomic_DNA"/>
</dbReference>
<evidence type="ECO:0000256" key="1">
    <source>
        <dbReference type="ARBA" id="ARBA00004196"/>
    </source>
</evidence>
<dbReference type="PANTHER" id="PTHR30036:SF7">
    <property type="entry name" value="ABC TRANSPORTER PERIPLASMIC-BINDING PROTEIN YPHF"/>
    <property type="match status" value="1"/>
</dbReference>
<dbReference type="PANTHER" id="PTHR30036">
    <property type="entry name" value="D-XYLOSE-BINDING PERIPLASMIC PROTEIN"/>
    <property type="match status" value="1"/>
</dbReference>
<evidence type="ECO:0000259" key="4">
    <source>
        <dbReference type="Pfam" id="PF13407"/>
    </source>
</evidence>
<dbReference type="PROSITE" id="PS51257">
    <property type="entry name" value="PROKAR_LIPOPROTEIN"/>
    <property type="match status" value="1"/>
</dbReference>
<dbReference type="RefSeq" id="WP_188548106.1">
    <property type="nucleotide sequence ID" value="NZ_BMCU01000011.1"/>
</dbReference>
<dbReference type="InterPro" id="IPR050555">
    <property type="entry name" value="Bact_Solute-Bind_Prot2"/>
</dbReference>
<organism evidence="5 6">
    <name type="scientific">Rhodococcoides trifolii</name>
    <dbReference type="NCBI Taxonomy" id="908250"/>
    <lineage>
        <taxon>Bacteria</taxon>
        <taxon>Bacillati</taxon>
        <taxon>Actinomycetota</taxon>
        <taxon>Actinomycetes</taxon>
        <taxon>Mycobacteriales</taxon>
        <taxon>Nocardiaceae</taxon>
        <taxon>Rhodococcoides</taxon>
    </lineage>
</organism>
<dbReference type="SUPFAM" id="SSF53822">
    <property type="entry name" value="Periplasmic binding protein-like I"/>
    <property type="match status" value="1"/>
</dbReference>
<evidence type="ECO:0000313" key="5">
    <source>
        <dbReference type="EMBL" id="GGG29866.1"/>
    </source>
</evidence>
<keyword evidence="3" id="KW-0732">Signal</keyword>
<accession>A0A917G9Q1</accession>
<dbReference type="GO" id="GO:0030288">
    <property type="term" value="C:outer membrane-bounded periplasmic space"/>
    <property type="evidence" value="ECO:0007669"/>
    <property type="project" value="TreeGrafter"/>
</dbReference>
<comment type="similarity">
    <text evidence="2">Belongs to the bacterial solute-binding protein 2 family.</text>
</comment>
<keyword evidence="6" id="KW-1185">Reference proteome</keyword>
<comment type="caution">
    <text evidence="5">The sequence shown here is derived from an EMBL/GenBank/DDBJ whole genome shotgun (WGS) entry which is preliminary data.</text>
</comment>
<dbReference type="Pfam" id="PF13407">
    <property type="entry name" value="Peripla_BP_4"/>
    <property type="match status" value="1"/>
</dbReference>
<dbReference type="InterPro" id="IPR025997">
    <property type="entry name" value="SBP_2_dom"/>
</dbReference>
<evidence type="ECO:0000313" key="6">
    <source>
        <dbReference type="Proteomes" id="UP000654257"/>
    </source>
</evidence>
<sequence>MRPKFLPVAALAAVLSLTSAACASTTTDAGSGSTGGSSEAAQVAGVDEVDATTICGDKPTVVALTDGYGGDTWRKTVLAELEDEASKCPNVTEVRYANANGDQQKAIADVNGLATQGVNVMLTFPDFGASMLPALRSATAAGVTTVDYFVDLGGAEGTDYSAKVVQDSYQSGVDWANWYGEHLKTGNVLMLGGPAGAQSSAKFLAGFKEGLTQYPDLTLLSEDYIVTNWSAVDAQKAVAGLLAKYPQIDGIASDYGVSTSAAVKAFQQVNRPLPMFTNSASNNELNCLWDGLNASGEAFPFASSEHTTSLVRNAFRRGMADYQGVTLDEPSVVQVPLGIDTFAGENPPCNPSYPPDADMFSQLSPEQLQDVFGQ</sequence>
<gene>
    <name evidence="5" type="ORF">GCM10007304_49590</name>
</gene>
<evidence type="ECO:0000256" key="3">
    <source>
        <dbReference type="SAM" id="SignalP"/>
    </source>
</evidence>
<proteinExistence type="inferred from homology"/>
<evidence type="ECO:0000256" key="2">
    <source>
        <dbReference type="ARBA" id="ARBA00007639"/>
    </source>
</evidence>
<reference evidence="5" key="2">
    <citation type="submission" date="2020-09" db="EMBL/GenBank/DDBJ databases">
        <authorList>
            <person name="Sun Q."/>
            <person name="Sedlacek I."/>
        </authorList>
    </citation>
    <scope>NUCLEOTIDE SEQUENCE</scope>
    <source>
        <strain evidence="5">CCM 7905</strain>
    </source>
</reference>
<feature type="chain" id="PRO_5036988744" description="Periplasmic binding protein domain-containing protein" evidence="3">
    <location>
        <begin position="24"/>
        <end position="374"/>
    </location>
</feature>
<name>A0A917G9Q1_9NOCA</name>
<dbReference type="AlphaFoldDB" id="A0A917G9Q1"/>
<reference evidence="5" key="1">
    <citation type="journal article" date="2014" name="Int. J. Syst. Evol. Microbiol.">
        <title>Complete genome sequence of Corynebacterium casei LMG S-19264T (=DSM 44701T), isolated from a smear-ripened cheese.</title>
        <authorList>
            <consortium name="US DOE Joint Genome Institute (JGI-PGF)"/>
            <person name="Walter F."/>
            <person name="Albersmeier A."/>
            <person name="Kalinowski J."/>
            <person name="Ruckert C."/>
        </authorList>
    </citation>
    <scope>NUCLEOTIDE SEQUENCE</scope>
    <source>
        <strain evidence="5">CCM 7905</strain>
    </source>
</reference>